<keyword evidence="2" id="KW-1185">Reference proteome</keyword>
<dbReference type="EMBL" id="CP109109">
    <property type="protein sequence ID" value="WSB95973.1"/>
    <property type="molecule type" value="Genomic_DNA"/>
</dbReference>
<evidence type="ECO:0000313" key="2">
    <source>
        <dbReference type="Proteomes" id="UP001348369"/>
    </source>
</evidence>
<evidence type="ECO:0000313" key="1">
    <source>
        <dbReference type="EMBL" id="WSB95973.1"/>
    </source>
</evidence>
<reference evidence="1" key="1">
    <citation type="submission" date="2022-10" db="EMBL/GenBank/DDBJ databases">
        <title>The complete genomes of actinobacterial strains from the NBC collection.</title>
        <authorList>
            <person name="Joergensen T.S."/>
            <person name="Alvarez Arevalo M."/>
            <person name="Sterndorff E.B."/>
            <person name="Faurdal D."/>
            <person name="Vuksanovic O."/>
            <person name="Mourched A.-S."/>
            <person name="Charusanti P."/>
            <person name="Shaw S."/>
            <person name="Blin K."/>
            <person name="Weber T."/>
        </authorList>
    </citation>
    <scope>NUCLEOTIDE SEQUENCE</scope>
    <source>
        <strain evidence="1">NBC 01771</strain>
    </source>
</reference>
<sequence length="140" mass="14964">MTAAFAASARAAESPEQPVTTATLEKVIPESGSGTPRASAPDEPPETLSSQDQRKSRIPKESPQTLKDRAELSQKFRDKRAATGIARDTAAVSPLDCQQMANNPMAPQPRRDCAAARAAYAVIDQHEATRPVHDTEAEAV</sequence>
<organism evidence="1 2">
    <name type="scientific">Streptomyces scopuliridis</name>
    <dbReference type="NCBI Taxonomy" id="452529"/>
    <lineage>
        <taxon>Bacteria</taxon>
        <taxon>Bacillati</taxon>
        <taxon>Actinomycetota</taxon>
        <taxon>Actinomycetes</taxon>
        <taxon>Kitasatosporales</taxon>
        <taxon>Streptomycetaceae</taxon>
        <taxon>Streptomyces</taxon>
    </lineage>
</organism>
<accession>A0ACD4ZDB3</accession>
<dbReference type="Proteomes" id="UP001348369">
    <property type="component" value="Chromosome"/>
</dbReference>
<name>A0ACD4ZDB3_9ACTN</name>
<gene>
    <name evidence="1" type="ORF">OG835_02410</name>
</gene>
<protein>
    <submittedName>
        <fullName evidence="1">Uncharacterized protein</fullName>
    </submittedName>
</protein>
<proteinExistence type="predicted"/>